<evidence type="ECO:0000313" key="6">
    <source>
        <dbReference type="EMBL" id="SUB77543.1"/>
    </source>
</evidence>
<evidence type="ECO:0000256" key="4">
    <source>
        <dbReference type="ARBA" id="ARBA00023004"/>
    </source>
</evidence>
<organism evidence="6 7">
    <name type="scientific">Porphyromonas macacae</name>
    <dbReference type="NCBI Taxonomy" id="28115"/>
    <lineage>
        <taxon>Bacteria</taxon>
        <taxon>Pseudomonadati</taxon>
        <taxon>Bacteroidota</taxon>
        <taxon>Bacteroidia</taxon>
        <taxon>Bacteroidales</taxon>
        <taxon>Porphyromonadaceae</taxon>
        <taxon>Porphyromonas</taxon>
    </lineage>
</organism>
<keyword evidence="3" id="KW-0479">Metal-binding</keyword>
<dbReference type="RefSeq" id="WP_018360104.1">
    <property type="nucleotide sequence ID" value="NZ_UGTI01000001.1"/>
</dbReference>
<dbReference type="GO" id="GO:0005737">
    <property type="term" value="C:cytoplasm"/>
    <property type="evidence" value="ECO:0007669"/>
    <property type="project" value="UniProtKB-SubCell"/>
</dbReference>
<evidence type="ECO:0000256" key="2">
    <source>
        <dbReference type="ARBA" id="ARBA00022490"/>
    </source>
</evidence>
<reference evidence="6 7" key="1">
    <citation type="submission" date="2018-06" db="EMBL/GenBank/DDBJ databases">
        <authorList>
            <consortium name="Pathogen Informatics"/>
            <person name="Doyle S."/>
        </authorList>
    </citation>
    <scope>NUCLEOTIDE SEQUENCE [LARGE SCALE GENOMIC DNA]</scope>
    <source>
        <strain evidence="6 7">NCTC13100</strain>
    </source>
</reference>
<keyword evidence="2" id="KW-0963">Cytoplasm</keyword>
<dbReference type="NCBIfam" id="TIGR03652">
    <property type="entry name" value="FeS_repair_RIC"/>
    <property type="match status" value="1"/>
</dbReference>
<dbReference type="Proteomes" id="UP000254263">
    <property type="component" value="Unassembled WGS sequence"/>
</dbReference>
<proteinExistence type="predicted"/>
<evidence type="ECO:0000256" key="1">
    <source>
        <dbReference type="ARBA" id="ARBA00004496"/>
    </source>
</evidence>
<sequence>MKMNDFAQMTVGDIVSHDSAAAYVFDRFGIDFCCGGNRLLSEICEKGGIRLEDVVACLSAPKREMPADHLAFYRWPLDLLVDYVLKIYHRNWKAGALKIKDLAHKVAEVHGETHPELLEVRDLFDAALTALEEHFDKEEQILFPYIYELVQAVENKTPVPEFHCGSISFPIAVMEDDHEAEGERFKYMRKITNGFTAPQDGCASYRLLMEELDRFEQHLHRHIHLENNLIFPQAIELQNSHMAS</sequence>
<comment type="subcellular location">
    <subcellularLocation>
        <location evidence="1">Cytoplasm</location>
    </subcellularLocation>
</comment>
<keyword evidence="4" id="KW-0408">Iron</keyword>
<dbReference type="Gene3D" id="1.20.120.520">
    <property type="entry name" value="nmb1532 protein domain like"/>
    <property type="match status" value="1"/>
</dbReference>
<name>A0A379DHN9_9PORP</name>
<dbReference type="EMBL" id="UGTI01000001">
    <property type="protein sequence ID" value="SUB77543.1"/>
    <property type="molecule type" value="Genomic_DNA"/>
</dbReference>
<dbReference type="AlphaFoldDB" id="A0A379DHN9"/>
<dbReference type="PANTHER" id="PTHR36438:SF1">
    <property type="entry name" value="IRON-SULFUR CLUSTER REPAIR PROTEIN YTFE"/>
    <property type="match status" value="1"/>
</dbReference>
<protein>
    <submittedName>
        <fullName evidence="6">Cell wall-related protein ScdA</fullName>
    </submittedName>
</protein>
<dbReference type="PANTHER" id="PTHR36438">
    <property type="entry name" value="IRON-SULFUR CLUSTER REPAIR PROTEIN YTFE"/>
    <property type="match status" value="1"/>
</dbReference>
<gene>
    <name evidence="6" type="primary">scdA</name>
    <name evidence="6" type="ORF">NCTC13100_00668</name>
</gene>
<dbReference type="Pfam" id="PF04405">
    <property type="entry name" value="ScdA_N"/>
    <property type="match status" value="1"/>
</dbReference>
<dbReference type="GO" id="GO:0046872">
    <property type="term" value="F:metal ion binding"/>
    <property type="evidence" value="ECO:0007669"/>
    <property type="project" value="UniProtKB-KW"/>
</dbReference>
<dbReference type="InterPro" id="IPR012312">
    <property type="entry name" value="Hemerythrin-like"/>
</dbReference>
<evidence type="ECO:0000259" key="5">
    <source>
        <dbReference type="Pfam" id="PF01814"/>
    </source>
</evidence>
<dbReference type="InterPro" id="IPR019903">
    <property type="entry name" value="RIC_family"/>
</dbReference>
<evidence type="ECO:0000313" key="7">
    <source>
        <dbReference type="Proteomes" id="UP000254263"/>
    </source>
</evidence>
<evidence type="ECO:0000256" key="3">
    <source>
        <dbReference type="ARBA" id="ARBA00022723"/>
    </source>
</evidence>
<dbReference type="Pfam" id="PF01814">
    <property type="entry name" value="Hemerythrin"/>
    <property type="match status" value="1"/>
</dbReference>
<feature type="domain" description="Hemerythrin-like" evidence="5">
    <location>
        <begin position="84"/>
        <end position="234"/>
    </location>
</feature>
<accession>A0A379DHN9</accession>